<proteinExistence type="inferred from homology"/>
<dbReference type="GO" id="GO:0006412">
    <property type="term" value="P:translation"/>
    <property type="evidence" value="ECO:0007669"/>
    <property type="project" value="UniProtKB-UniRule"/>
</dbReference>
<keyword evidence="2 7" id="KW-0820">tRNA-binding</keyword>
<name>A0A410P471_VELA1</name>
<evidence type="ECO:0000256" key="7">
    <source>
        <dbReference type="HAMAP-Rule" id="MF_01342"/>
    </source>
</evidence>
<dbReference type="EMBL" id="CP019384">
    <property type="protein sequence ID" value="QAT16794.1"/>
    <property type="molecule type" value="Genomic_DNA"/>
</dbReference>
<sequence length="139" mass="15599">MALMPRRVKYRKFQRGKNRGIAIKGSELSFGEFGLKVLHNGSIKNNQIEAVRVLLARQLRGSGKVWIRVFPHKSVTKKPAETRMGKGKGDLSHWVAMVRRGAILFELGGIPEALARTALRLAAFKLPVRTKFVTRTHAI</sequence>
<comment type="similarity">
    <text evidence="1 7 8">Belongs to the universal ribosomal protein uL16 family.</text>
</comment>
<dbReference type="GO" id="GO:0003735">
    <property type="term" value="F:structural constituent of ribosome"/>
    <property type="evidence" value="ECO:0007669"/>
    <property type="project" value="InterPro"/>
</dbReference>
<keyword evidence="3 7" id="KW-0699">rRNA-binding</keyword>
<accession>A0A410P471</accession>
<evidence type="ECO:0000256" key="3">
    <source>
        <dbReference type="ARBA" id="ARBA00022730"/>
    </source>
</evidence>
<dbReference type="RefSeq" id="WP_128699433.1">
    <property type="nucleotide sequence ID" value="NZ_CP019384.1"/>
</dbReference>
<dbReference type="PANTHER" id="PTHR12220">
    <property type="entry name" value="50S/60S RIBOSOMAL PROTEIN L16"/>
    <property type="match status" value="1"/>
</dbReference>
<keyword evidence="4 7" id="KW-0689">Ribosomal protein</keyword>
<dbReference type="PROSITE" id="PS00701">
    <property type="entry name" value="RIBOSOMAL_L16_2"/>
    <property type="match status" value="1"/>
</dbReference>
<keyword evidence="11" id="KW-1185">Reference proteome</keyword>
<dbReference type="GO" id="GO:0000049">
    <property type="term" value="F:tRNA binding"/>
    <property type="evidence" value="ECO:0007669"/>
    <property type="project" value="UniProtKB-KW"/>
</dbReference>
<dbReference type="InterPro" id="IPR016180">
    <property type="entry name" value="Ribosomal_uL16_dom"/>
</dbReference>
<evidence type="ECO:0000256" key="8">
    <source>
        <dbReference type="RuleBase" id="RU004413"/>
    </source>
</evidence>
<evidence type="ECO:0000256" key="9">
    <source>
        <dbReference type="RuleBase" id="RU004414"/>
    </source>
</evidence>
<dbReference type="Gene3D" id="3.90.1170.10">
    <property type="entry name" value="Ribosomal protein L10e/L16"/>
    <property type="match status" value="1"/>
</dbReference>
<dbReference type="KEGG" id="vai:BU251_03125"/>
<evidence type="ECO:0000256" key="4">
    <source>
        <dbReference type="ARBA" id="ARBA00022980"/>
    </source>
</evidence>
<dbReference type="Proteomes" id="UP000287243">
    <property type="component" value="Chromosome"/>
</dbReference>
<organism evidence="10 11">
    <name type="scientific">Velamenicoccus archaeovorus</name>
    <dbReference type="NCBI Taxonomy" id="1930593"/>
    <lineage>
        <taxon>Bacteria</taxon>
        <taxon>Pseudomonadati</taxon>
        <taxon>Candidatus Omnitrophota</taxon>
        <taxon>Candidatus Velamenicoccus</taxon>
    </lineage>
</organism>
<dbReference type="GO" id="GO:1990904">
    <property type="term" value="C:ribonucleoprotein complex"/>
    <property type="evidence" value="ECO:0007669"/>
    <property type="project" value="UniProtKB-KW"/>
</dbReference>
<dbReference type="InterPro" id="IPR036920">
    <property type="entry name" value="Ribosomal_uL16_sf"/>
</dbReference>
<dbReference type="InterPro" id="IPR000114">
    <property type="entry name" value="Ribosomal_uL16_bact-type"/>
</dbReference>
<gene>
    <name evidence="7" type="primary">rplP</name>
    <name evidence="10" type="ORF">BU251_03125</name>
</gene>
<dbReference type="FunFam" id="3.90.1170.10:FF:000001">
    <property type="entry name" value="50S ribosomal protein L16"/>
    <property type="match status" value="1"/>
</dbReference>
<keyword evidence="5 7" id="KW-0687">Ribonucleoprotein</keyword>
<evidence type="ECO:0000256" key="2">
    <source>
        <dbReference type="ARBA" id="ARBA00022555"/>
    </source>
</evidence>
<evidence type="ECO:0000256" key="6">
    <source>
        <dbReference type="ARBA" id="ARBA00035198"/>
    </source>
</evidence>
<dbReference type="Pfam" id="PF00252">
    <property type="entry name" value="Ribosomal_L16"/>
    <property type="match status" value="1"/>
</dbReference>
<dbReference type="OrthoDB" id="9802589at2"/>
<evidence type="ECO:0000256" key="5">
    <source>
        <dbReference type="ARBA" id="ARBA00023274"/>
    </source>
</evidence>
<dbReference type="HAMAP" id="MF_01342">
    <property type="entry name" value="Ribosomal_uL16"/>
    <property type="match status" value="1"/>
</dbReference>
<dbReference type="SUPFAM" id="SSF54686">
    <property type="entry name" value="Ribosomal protein L16p/L10e"/>
    <property type="match status" value="1"/>
</dbReference>
<dbReference type="PANTHER" id="PTHR12220:SF13">
    <property type="entry name" value="LARGE RIBOSOMAL SUBUNIT PROTEIN UL16M"/>
    <property type="match status" value="1"/>
</dbReference>
<dbReference type="GO" id="GO:0019843">
    <property type="term" value="F:rRNA binding"/>
    <property type="evidence" value="ECO:0007669"/>
    <property type="project" value="UniProtKB-UniRule"/>
</dbReference>
<evidence type="ECO:0000256" key="1">
    <source>
        <dbReference type="ARBA" id="ARBA00008931"/>
    </source>
</evidence>
<comment type="subunit">
    <text evidence="7 9">Part of the 50S ribosomal subunit.</text>
</comment>
<keyword evidence="7 9" id="KW-0694">RNA-binding</keyword>
<dbReference type="NCBIfam" id="TIGR01164">
    <property type="entry name" value="rplP_bact"/>
    <property type="match status" value="1"/>
</dbReference>
<protein>
    <recommendedName>
        <fullName evidence="6 7">Large ribosomal subunit protein uL16</fullName>
    </recommendedName>
</protein>
<dbReference type="AlphaFoldDB" id="A0A410P471"/>
<dbReference type="InterPro" id="IPR020798">
    <property type="entry name" value="Ribosomal_uL16_CS"/>
</dbReference>
<comment type="function">
    <text evidence="7 9">Binds 23S rRNA and is also seen to make contacts with the A and possibly P site tRNAs.</text>
</comment>
<reference evidence="10 11" key="1">
    <citation type="submission" date="2017-01" db="EMBL/GenBank/DDBJ databases">
        <title>First insights into the biology of 'candidatus Vampirococcus archaeovorus'.</title>
        <authorList>
            <person name="Kizina J."/>
            <person name="Jordan S."/>
            <person name="Stueber K."/>
            <person name="Reinhardt R."/>
            <person name="Harder J."/>
        </authorList>
    </citation>
    <scope>NUCLEOTIDE SEQUENCE [LARGE SCALE GENOMIC DNA]</scope>
    <source>
        <strain evidence="10 11">LiM</strain>
    </source>
</reference>
<dbReference type="GO" id="GO:0005840">
    <property type="term" value="C:ribosome"/>
    <property type="evidence" value="ECO:0007669"/>
    <property type="project" value="UniProtKB-KW"/>
</dbReference>
<dbReference type="InterPro" id="IPR047873">
    <property type="entry name" value="Ribosomal_uL16"/>
</dbReference>
<dbReference type="CDD" id="cd01433">
    <property type="entry name" value="Ribosomal_L16_L10e"/>
    <property type="match status" value="1"/>
</dbReference>
<evidence type="ECO:0000313" key="10">
    <source>
        <dbReference type="EMBL" id="QAT16794.1"/>
    </source>
</evidence>
<evidence type="ECO:0000313" key="11">
    <source>
        <dbReference type="Proteomes" id="UP000287243"/>
    </source>
</evidence>
<dbReference type="PRINTS" id="PR00060">
    <property type="entry name" value="RIBOSOMALL16"/>
</dbReference>